<gene>
    <name evidence="1" type="ORF">CCR94_15250</name>
</gene>
<dbReference type="RefSeq" id="WP_104508717.1">
    <property type="nucleotide sequence ID" value="NZ_JACIGC010000025.1"/>
</dbReference>
<reference evidence="1 2" key="1">
    <citation type="journal article" date="2018" name="Arch. Microbiol.">
        <title>New insights into the metabolic potential of the phototrophic purple bacterium Rhodopila globiformis DSM 161(T) from its draft genome sequence and evidence for a vanadium-dependent nitrogenase.</title>
        <authorList>
            <person name="Imhoff J.F."/>
            <person name="Rahn T."/>
            <person name="Kunzel S."/>
            <person name="Neulinger S.C."/>
        </authorList>
    </citation>
    <scope>NUCLEOTIDE SEQUENCE [LARGE SCALE GENOMIC DNA]</scope>
    <source>
        <strain evidence="1 2">DSM 16996</strain>
    </source>
</reference>
<evidence type="ECO:0000313" key="1">
    <source>
        <dbReference type="EMBL" id="PPQ29461.1"/>
    </source>
</evidence>
<keyword evidence="2" id="KW-1185">Reference proteome</keyword>
<dbReference type="OrthoDB" id="389074at2"/>
<comment type="caution">
    <text evidence="1">The sequence shown here is derived from an EMBL/GenBank/DDBJ whole genome shotgun (WGS) entry which is preliminary data.</text>
</comment>
<dbReference type="Proteomes" id="UP000239089">
    <property type="component" value="Unassembled WGS sequence"/>
</dbReference>
<protein>
    <submittedName>
        <fullName evidence="1">Uncharacterized protein</fullName>
    </submittedName>
</protein>
<dbReference type="EMBL" id="NHSJ01000092">
    <property type="protein sequence ID" value="PPQ29461.1"/>
    <property type="molecule type" value="Genomic_DNA"/>
</dbReference>
<evidence type="ECO:0000313" key="2">
    <source>
        <dbReference type="Proteomes" id="UP000239089"/>
    </source>
</evidence>
<proteinExistence type="predicted"/>
<name>A0A2S6N4B0_9HYPH</name>
<dbReference type="AlphaFoldDB" id="A0A2S6N4B0"/>
<sequence>MNIFELNATLPTRFRVLVNGFADDAEFPTLDEAVKSIPDGGVEYSSFEIYDTIEREYVWTRQRRKCGWPALFSIRVNGRPNGQAFVRLDEAIQAIQAISARRPSAACEVFEAGTRVFARRSAPVRELAQAG</sequence>
<accession>A0A2S6N4B0</accession>
<organism evidence="1 2">
    <name type="scientific">Rhodoblastus sphagnicola</name>
    <dbReference type="NCBI Taxonomy" id="333368"/>
    <lineage>
        <taxon>Bacteria</taxon>
        <taxon>Pseudomonadati</taxon>
        <taxon>Pseudomonadota</taxon>
        <taxon>Alphaproteobacteria</taxon>
        <taxon>Hyphomicrobiales</taxon>
        <taxon>Rhodoblastaceae</taxon>
        <taxon>Rhodoblastus</taxon>
    </lineage>
</organism>